<feature type="active site" description="Proton acceptor" evidence="13">
    <location>
        <position position="444"/>
    </location>
</feature>
<protein>
    <recommendedName>
        <fullName evidence="4 16">Dihydrolipoyl dehydrogenase</fullName>
        <ecNumber evidence="3 16">1.8.1.4</ecNumber>
    </recommendedName>
</protein>
<comment type="cofactor">
    <cofactor evidence="14 16">
        <name>FAD</name>
        <dbReference type="ChEBI" id="CHEBI:57692"/>
    </cofactor>
    <text evidence="14 16">Binds 1 FAD per subunit.</text>
</comment>
<dbReference type="InterPro" id="IPR050151">
    <property type="entry name" value="Class-I_Pyr_Nuc-Dis_Oxidored"/>
</dbReference>
<evidence type="ECO:0000256" key="15">
    <source>
        <dbReference type="PIRSR" id="PIRSR000350-4"/>
    </source>
</evidence>
<feature type="binding site" evidence="14">
    <location>
        <begin position="182"/>
        <end position="189"/>
    </location>
    <ligand>
        <name>NAD(+)</name>
        <dbReference type="ChEBI" id="CHEBI:57540"/>
    </ligand>
</feature>
<dbReference type="FunFam" id="3.30.390.30:FF:000001">
    <property type="entry name" value="Dihydrolipoyl dehydrogenase"/>
    <property type="match status" value="1"/>
</dbReference>
<dbReference type="InterPro" id="IPR001100">
    <property type="entry name" value="Pyr_nuc-diS_OxRdtase"/>
</dbReference>
<dbReference type="SUPFAM" id="SSF55424">
    <property type="entry name" value="FAD/NAD-linked reductases, dimerisation (C-terminal) domain"/>
    <property type="match status" value="1"/>
</dbReference>
<dbReference type="GO" id="GO:0005737">
    <property type="term" value="C:cytoplasm"/>
    <property type="evidence" value="ECO:0007669"/>
    <property type="project" value="UniProtKB-SubCell"/>
</dbReference>
<comment type="caution">
    <text evidence="19">The sequence shown here is derived from an EMBL/GenBank/DDBJ whole genome shotgun (WGS) entry which is preliminary data.</text>
</comment>
<evidence type="ECO:0000313" key="20">
    <source>
        <dbReference type="Proteomes" id="UP000546464"/>
    </source>
</evidence>
<dbReference type="PRINTS" id="PR00368">
    <property type="entry name" value="FADPNR"/>
</dbReference>
<dbReference type="Proteomes" id="UP000546464">
    <property type="component" value="Unassembled WGS sequence"/>
</dbReference>
<accession>A0A842HBB9</accession>
<keyword evidence="11 16" id="KW-0676">Redox-active center</keyword>
<dbReference type="EMBL" id="JACHVB010000013">
    <property type="protein sequence ID" value="MBC2593368.1"/>
    <property type="molecule type" value="Genomic_DNA"/>
</dbReference>
<evidence type="ECO:0000256" key="14">
    <source>
        <dbReference type="PIRSR" id="PIRSR000350-3"/>
    </source>
</evidence>
<dbReference type="GO" id="GO:0004148">
    <property type="term" value="F:dihydrolipoyl dehydrogenase (NADH) activity"/>
    <property type="evidence" value="ECO:0007669"/>
    <property type="project" value="UniProtKB-EC"/>
</dbReference>
<evidence type="ECO:0000256" key="13">
    <source>
        <dbReference type="PIRSR" id="PIRSR000350-2"/>
    </source>
</evidence>
<evidence type="ECO:0000256" key="10">
    <source>
        <dbReference type="ARBA" id="ARBA00023157"/>
    </source>
</evidence>
<proteinExistence type="inferred from homology"/>
<dbReference type="PIRSF" id="PIRSF000350">
    <property type="entry name" value="Mercury_reductase_MerA"/>
    <property type="match status" value="1"/>
</dbReference>
<feature type="domain" description="Pyridine nucleotide-disulphide oxidoreductase dimerisation" evidence="17">
    <location>
        <begin position="347"/>
        <end position="455"/>
    </location>
</feature>
<dbReference type="RefSeq" id="WP_185674377.1">
    <property type="nucleotide sequence ID" value="NZ_JACHVB010000013.1"/>
</dbReference>
<keyword evidence="10" id="KW-1015">Disulfide bond</keyword>
<comment type="miscellaneous">
    <text evidence="16">The active site is a redox-active disulfide bond.</text>
</comment>
<keyword evidence="5" id="KW-0963">Cytoplasm</keyword>
<dbReference type="InterPro" id="IPR016156">
    <property type="entry name" value="FAD/NAD-linked_Rdtase_dimer_sf"/>
</dbReference>
<keyword evidence="8 16" id="KW-0560">Oxidoreductase</keyword>
<feature type="binding site" evidence="14">
    <location>
        <position position="205"/>
    </location>
    <ligand>
        <name>NAD(+)</name>
        <dbReference type="ChEBI" id="CHEBI:57540"/>
    </ligand>
</feature>
<evidence type="ECO:0000256" key="16">
    <source>
        <dbReference type="RuleBase" id="RU003692"/>
    </source>
</evidence>
<dbReference type="PROSITE" id="PS00076">
    <property type="entry name" value="PYRIDINE_REDOX_1"/>
    <property type="match status" value="1"/>
</dbReference>
<evidence type="ECO:0000256" key="7">
    <source>
        <dbReference type="ARBA" id="ARBA00022827"/>
    </source>
</evidence>
<dbReference type="Gene3D" id="3.50.50.60">
    <property type="entry name" value="FAD/NAD(P)-binding domain"/>
    <property type="match status" value="2"/>
</dbReference>
<comment type="catalytic activity">
    <reaction evidence="12 16">
        <text>N(6)-[(R)-dihydrolipoyl]-L-lysyl-[protein] + NAD(+) = N(6)-[(R)-lipoyl]-L-lysyl-[protein] + NADH + H(+)</text>
        <dbReference type="Rhea" id="RHEA:15045"/>
        <dbReference type="Rhea" id="RHEA-COMP:10474"/>
        <dbReference type="Rhea" id="RHEA-COMP:10475"/>
        <dbReference type="ChEBI" id="CHEBI:15378"/>
        <dbReference type="ChEBI" id="CHEBI:57540"/>
        <dbReference type="ChEBI" id="CHEBI:57945"/>
        <dbReference type="ChEBI" id="CHEBI:83099"/>
        <dbReference type="ChEBI" id="CHEBI:83100"/>
        <dbReference type="EC" id="1.8.1.4"/>
    </reaction>
</comment>
<dbReference type="PANTHER" id="PTHR22912">
    <property type="entry name" value="DISULFIDE OXIDOREDUCTASE"/>
    <property type="match status" value="1"/>
</dbReference>
<dbReference type="InterPro" id="IPR036188">
    <property type="entry name" value="FAD/NAD-bd_sf"/>
</dbReference>
<comment type="subcellular location">
    <subcellularLocation>
        <location evidence="1">Cytoplasm</location>
    </subcellularLocation>
</comment>
<dbReference type="InterPro" id="IPR004099">
    <property type="entry name" value="Pyr_nucl-diS_OxRdtase_dimer"/>
</dbReference>
<evidence type="ECO:0000256" key="6">
    <source>
        <dbReference type="ARBA" id="ARBA00022630"/>
    </source>
</evidence>
<dbReference type="PRINTS" id="PR00411">
    <property type="entry name" value="PNDRDTASEI"/>
</dbReference>
<keyword evidence="7 14" id="KW-0274">FAD</keyword>
<dbReference type="InterPro" id="IPR006258">
    <property type="entry name" value="Lipoamide_DH"/>
</dbReference>
<dbReference type="InterPro" id="IPR023753">
    <property type="entry name" value="FAD/NAD-binding_dom"/>
</dbReference>
<evidence type="ECO:0000256" key="3">
    <source>
        <dbReference type="ARBA" id="ARBA00012608"/>
    </source>
</evidence>
<evidence type="ECO:0000256" key="9">
    <source>
        <dbReference type="ARBA" id="ARBA00023027"/>
    </source>
</evidence>
<keyword evidence="6 16" id="KW-0285">Flavoprotein</keyword>
<dbReference type="NCBIfam" id="TIGR01350">
    <property type="entry name" value="lipoamide_DH"/>
    <property type="match status" value="1"/>
</dbReference>
<evidence type="ECO:0000256" key="2">
    <source>
        <dbReference type="ARBA" id="ARBA00007532"/>
    </source>
</evidence>
<dbReference type="Pfam" id="PF07992">
    <property type="entry name" value="Pyr_redox_2"/>
    <property type="match status" value="1"/>
</dbReference>
<keyword evidence="20" id="KW-1185">Reference proteome</keyword>
<dbReference type="InterPro" id="IPR012999">
    <property type="entry name" value="Pyr_OxRdtase_I_AS"/>
</dbReference>
<evidence type="ECO:0000259" key="17">
    <source>
        <dbReference type="Pfam" id="PF02852"/>
    </source>
</evidence>
<dbReference type="AlphaFoldDB" id="A0A842HBB9"/>
<keyword evidence="14" id="KW-0547">Nucleotide-binding</keyword>
<reference evidence="19 20" key="1">
    <citation type="submission" date="2020-07" db="EMBL/GenBank/DDBJ databases">
        <authorList>
            <person name="Feng X."/>
        </authorList>
    </citation>
    <scope>NUCLEOTIDE SEQUENCE [LARGE SCALE GENOMIC DNA]</scope>
    <source>
        <strain evidence="19 20">JCM31066</strain>
    </source>
</reference>
<feature type="disulfide bond" description="Redox-active" evidence="15">
    <location>
        <begin position="44"/>
        <end position="49"/>
    </location>
</feature>
<evidence type="ECO:0000313" key="19">
    <source>
        <dbReference type="EMBL" id="MBC2593368.1"/>
    </source>
</evidence>
<dbReference type="PANTHER" id="PTHR22912:SF217">
    <property type="entry name" value="DIHYDROLIPOYL DEHYDROGENASE"/>
    <property type="match status" value="1"/>
</dbReference>
<evidence type="ECO:0000256" key="12">
    <source>
        <dbReference type="ARBA" id="ARBA00049187"/>
    </source>
</evidence>
<feature type="binding site" evidence="14">
    <location>
        <position position="312"/>
    </location>
    <ligand>
        <name>FAD</name>
        <dbReference type="ChEBI" id="CHEBI:57692"/>
    </ligand>
</feature>
<feature type="binding site" evidence="14">
    <location>
        <position position="272"/>
    </location>
    <ligand>
        <name>NAD(+)</name>
        <dbReference type="ChEBI" id="CHEBI:57540"/>
    </ligand>
</feature>
<dbReference type="EC" id="1.8.1.4" evidence="3 16"/>
<evidence type="ECO:0000256" key="8">
    <source>
        <dbReference type="ARBA" id="ARBA00023002"/>
    </source>
</evidence>
<dbReference type="Pfam" id="PF02852">
    <property type="entry name" value="Pyr_redox_dim"/>
    <property type="match status" value="1"/>
</dbReference>
<gene>
    <name evidence="19" type="primary">lpdA</name>
    <name evidence="19" type="ORF">H5P28_03750</name>
</gene>
<evidence type="ECO:0000259" key="18">
    <source>
        <dbReference type="Pfam" id="PF07992"/>
    </source>
</evidence>
<dbReference type="GO" id="GO:0006103">
    <property type="term" value="P:2-oxoglutarate metabolic process"/>
    <property type="evidence" value="ECO:0007669"/>
    <property type="project" value="TreeGrafter"/>
</dbReference>
<dbReference type="Gene3D" id="3.30.390.30">
    <property type="match status" value="1"/>
</dbReference>
<evidence type="ECO:0000256" key="5">
    <source>
        <dbReference type="ARBA" id="ARBA00022490"/>
    </source>
</evidence>
<evidence type="ECO:0000256" key="4">
    <source>
        <dbReference type="ARBA" id="ARBA00016961"/>
    </source>
</evidence>
<dbReference type="SUPFAM" id="SSF51905">
    <property type="entry name" value="FAD/NAD(P)-binding domain"/>
    <property type="match status" value="1"/>
</dbReference>
<keyword evidence="9 14" id="KW-0520">NAD</keyword>
<name>A0A842HBB9_9BACT</name>
<comment type="similarity">
    <text evidence="2 16">Belongs to the class-I pyridine nucleotide-disulfide oxidoreductase family.</text>
</comment>
<evidence type="ECO:0000256" key="1">
    <source>
        <dbReference type="ARBA" id="ARBA00004496"/>
    </source>
</evidence>
<feature type="binding site" evidence="14">
    <location>
        <position position="53"/>
    </location>
    <ligand>
        <name>FAD</name>
        <dbReference type="ChEBI" id="CHEBI:57692"/>
    </ligand>
</feature>
<sequence length="465" mass="50212">MADEPTYDLVVIGGGPAGYAGAIRAGQLGKKVACVEMERAGGTCLNWGCIPSKALLKSAELYRTMLHAEDFGFKVGGIEVDFAKVVERSRGVANQMAKGIEFLFRKNKVEYIRGKAQINVPGLVEITDGEDKGKILSTKNVLVATGCRARMLPGLKADGKRVMTAREILDRRDLPKSCIVLGAGAIGMEFAYFMNSFGCEVTIVEMLPNVLPVEDDEVSKFVERDFKKQGVTIHTDTKAENIAVTDDGVTLDAVKGDKITPLKAESLLVAIGVQANMDGLLSKKVKLEMDRKYIKVDRHYNTSVKGIYAAGDIIGPPWLAHVATYEAVQAVNGMFGHGEPRPMERFPGCTYCQPQVASIGMTERDVKEKGIKYKIGKFPFTASGKAVAAAESDGFVKLIVAEEDGEILGAHITGHEATELIAEYALGMELEATWEEIHGTIHAHPTLSEALMEAAAATHGEAIHI</sequence>
<evidence type="ECO:0000256" key="11">
    <source>
        <dbReference type="ARBA" id="ARBA00023284"/>
    </source>
</evidence>
<organism evidence="19 20">
    <name type="scientific">Ruficoccus amylovorans</name>
    <dbReference type="NCBI Taxonomy" id="1804625"/>
    <lineage>
        <taxon>Bacteria</taxon>
        <taxon>Pseudomonadati</taxon>
        <taxon>Verrucomicrobiota</taxon>
        <taxon>Opitutia</taxon>
        <taxon>Puniceicoccales</taxon>
        <taxon>Cerasicoccaceae</taxon>
        <taxon>Ruficoccus</taxon>
    </lineage>
</organism>
<feature type="domain" description="FAD/NAD(P)-binding" evidence="18">
    <location>
        <begin position="7"/>
        <end position="327"/>
    </location>
</feature>
<dbReference type="GO" id="GO:0050660">
    <property type="term" value="F:flavin adenine dinucleotide binding"/>
    <property type="evidence" value="ECO:0007669"/>
    <property type="project" value="InterPro"/>
</dbReference>